<dbReference type="EMBL" id="CP071182">
    <property type="protein sequence ID" value="QSO47268.1"/>
    <property type="molecule type" value="Genomic_DNA"/>
</dbReference>
<proteinExistence type="predicted"/>
<dbReference type="InterPro" id="IPR036866">
    <property type="entry name" value="RibonucZ/Hydroxyglut_hydro"/>
</dbReference>
<dbReference type="InterPro" id="IPR001279">
    <property type="entry name" value="Metallo-B-lactamas"/>
</dbReference>
<evidence type="ECO:0000313" key="3">
    <source>
        <dbReference type="Proteomes" id="UP000663505"/>
    </source>
</evidence>
<dbReference type="Pfam" id="PF00753">
    <property type="entry name" value="Lactamase_B"/>
    <property type="match status" value="1"/>
</dbReference>
<dbReference type="InterPro" id="IPR050855">
    <property type="entry name" value="NDM-1-like"/>
</dbReference>
<name>A0A9X7Z7I6_9BACL</name>
<reference evidence="2 3" key="1">
    <citation type="submission" date="2021-02" db="EMBL/GenBank/DDBJ databases">
        <title>Alicyclobacillus curvatus sp. nov. and Alicyclobacillus mengziensis sp. nov., two acidophilic bacteria isolated from acid mine drainage.</title>
        <authorList>
            <person name="Huang Y."/>
        </authorList>
    </citation>
    <scope>NUCLEOTIDE SEQUENCE [LARGE SCALE GENOMIC DNA]</scope>
    <source>
        <strain evidence="2 3">S30H14</strain>
    </source>
</reference>
<dbReference type="SUPFAM" id="SSF56281">
    <property type="entry name" value="Metallo-hydrolase/oxidoreductase"/>
    <property type="match status" value="1"/>
</dbReference>
<dbReference type="SMART" id="SM00849">
    <property type="entry name" value="Lactamase_B"/>
    <property type="match status" value="1"/>
</dbReference>
<evidence type="ECO:0000313" key="2">
    <source>
        <dbReference type="EMBL" id="QSO47268.1"/>
    </source>
</evidence>
<organism evidence="2 3">
    <name type="scientific">Alicyclobacillus mengziensis</name>
    <dbReference type="NCBI Taxonomy" id="2931921"/>
    <lineage>
        <taxon>Bacteria</taxon>
        <taxon>Bacillati</taxon>
        <taxon>Bacillota</taxon>
        <taxon>Bacilli</taxon>
        <taxon>Bacillales</taxon>
        <taxon>Alicyclobacillaceae</taxon>
        <taxon>Alicyclobacillus</taxon>
    </lineage>
</organism>
<protein>
    <submittedName>
        <fullName evidence="2">MBL fold metallo-hydrolase</fullName>
    </submittedName>
</protein>
<dbReference type="Proteomes" id="UP000663505">
    <property type="component" value="Chromosome"/>
</dbReference>
<gene>
    <name evidence="2" type="ORF">JZ786_23220</name>
</gene>
<accession>A0A9X7Z7I6</accession>
<dbReference type="Gene3D" id="3.60.15.10">
    <property type="entry name" value="Ribonuclease Z/Hydroxyacylglutathione hydrolase-like"/>
    <property type="match status" value="1"/>
</dbReference>
<dbReference type="KEGG" id="afx:JZ786_23220"/>
<sequence>MKKIGEGIAQLNLSMNFGEHSMVIHPTLLWNDEDVILVDTGFPGMLQSIRSEMEEAGVPFERLTKVILTHQDYDHIGGLPEILTAVGHPIEVLAHEIDTPYIEGEKLLIKHDPQRGTPPKAKVNTVLQDGDVLPYVGGITVIFTPGHTPGHMSLYHQPSESLITGDATISNEGQLLGPNEAFTPDLSLAWKSIGKFSQFDIQTAICYHGGTCDHGVNEQIKALVAAHS</sequence>
<evidence type="ECO:0000259" key="1">
    <source>
        <dbReference type="SMART" id="SM00849"/>
    </source>
</evidence>
<dbReference type="PANTHER" id="PTHR42951:SF15">
    <property type="entry name" value="METALLO-BETA-LACTAMASE SUPERFAMILY PROTEIN"/>
    <property type="match status" value="1"/>
</dbReference>
<dbReference type="RefSeq" id="WP_206656628.1">
    <property type="nucleotide sequence ID" value="NZ_CP071182.1"/>
</dbReference>
<dbReference type="PANTHER" id="PTHR42951">
    <property type="entry name" value="METALLO-BETA-LACTAMASE DOMAIN-CONTAINING"/>
    <property type="match status" value="1"/>
</dbReference>
<dbReference type="CDD" id="cd07721">
    <property type="entry name" value="yflN-like_MBL-fold"/>
    <property type="match status" value="1"/>
</dbReference>
<keyword evidence="3" id="KW-1185">Reference proteome</keyword>
<feature type="domain" description="Metallo-beta-lactamase" evidence="1">
    <location>
        <begin position="23"/>
        <end position="208"/>
    </location>
</feature>
<dbReference type="AlphaFoldDB" id="A0A9X7Z7I6"/>